<feature type="transmembrane region" description="Helical" evidence="13">
    <location>
        <begin position="392"/>
        <end position="412"/>
    </location>
</feature>
<feature type="transmembrane region" description="Helical" evidence="13">
    <location>
        <begin position="362"/>
        <end position="380"/>
    </location>
</feature>
<feature type="transmembrane region" description="Helical" evidence="13">
    <location>
        <begin position="64"/>
        <end position="84"/>
    </location>
</feature>
<keyword evidence="6" id="KW-0050">Antiport</keyword>
<name>A0ABW4CMU4_9LACO</name>
<organism evidence="14 15">
    <name type="scientific">Lacticaseibacillus yichunensis</name>
    <dbReference type="NCBI Taxonomy" id="2486015"/>
    <lineage>
        <taxon>Bacteria</taxon>
        <taxon>Bacillati</taxon>
        <taxon>Bacillota</taxon>
        <taxon>Bacilli</taxon>
        <taxon>Lactobacillales</taxon>
        <taxon>Lactobacillaceae</taxon>
        <taxon>Lacticaseibacillus</taxon>
    </lineage>
</organism>
<protein>
    <recommendedName>
        <fullName evidence="4">Probable multidrug resistance protein NorM</fullName>
    </recommendedName>
    <alternativeName>
        <fullName evidence="12">Multidrug-efflux transporter</fullName>
    </alternativeName>
</protein>
<comment type="caution">
    <text evidence="14">The sequence shown here is derived from an EMBL/GenBank/DDBJ whole genome shotgun (WGS) entry which is preliminary data.</text>
</comment>
<dbReference type="PANTHER" id="PTHR43298">
    <property type="entry name" value="MULTIDRUG RESISTANCE PROTEIN NORM-RELATED"/>
    <property type="match status" value="1"/>
</dbReference>
<sequence length="453" mass="49296">MRNLIHRWYAGETFDERYVFSLLGPVVFDQFFLISFNFLNTALISSSGAAAISAVNMVGSVNVFLIQIFVAVGLGGTVLTAQYFGRGERQMLSKVVNGTIFGAVLVAAVIALFFGSLHNGILDLLFGSASPAVMANARLYMVGVMLSYPFEATVEGTNGCLRGIGKTKNSLQLSLAMNLSYLVFNVIFIYGLHLGVLGMLFALNLSRWLAAGLAVWMLRSHRDLFALKMVTMLYPNWAMIKKVLIVCIPFAAEGVFFNGGKILIQMMVVSLGTSSIVVYAIATSWTQMSEIIPSALGTALVPIVGQCVGRGNIADARKITRAFILTGIAAFVVVDGVMLLSFDHAILLFSPAPALVSRIFNMYLIFVGGHLLAWTISFVTPNALRAAGDGNFTTVVSLTTMWLFRVAGAYFLCIKLGWGLNGIAAIMGFEWLVRGVIFLWRFHGQKWVAKKLI</sequence>
<evidence type="ECO:0000256" key="11">
    <source>
        <dbReference type="ARBA" id="ARBA00023136"/>
    </source>
</evidence>
<keyword evidence="11 13" id="KW-0472">Membrane</keyword>
<feature type="transmembrane region" description="Helical" evidence="13">
    <location>
        <begin position="196"/>
        <end position="218"/>
    </location>
</feature>
<keyword evidence="15" id="KW-1185">Reference proteome</keyword>
<dbReference type="EMBL" id="JBHTOG010000030">
    <property type="protein sequence ID" value="MFD1432254.1"/>
    <property type="molecule type" value="Genomic_DNA"/>
</dbReference>
<reference evidence="15" key="1">
    <citation type="journal article" date="2019" name="Int. J. Syst. Evol. Microbiol.">
        <title>The Global Catalogue of Microorganisms (GCM) 10K type strain sequencing project: providing services to taxonomists for standard genome sequencing and annotation.</title>
        <authorList>
            <consortium name="The Broad Institute Genomics Platform"/>
            <consortium name="The Broad Institute Genome Sequencing Center for Infectious Disease"/>
            <person name="Wu L."/>
            <person name="Ma J."/>
        </authorList>
    </citation>
    <scope>NUCLEOTIDE SEQUENCE [LARGE SCALE GENOMIC DNA]</scope>
    <source>
        <strain evidence="15">CCM 8947</strain>
    </source>
</reference>
<evidence type="ECO:0000256" key="9">
    <source>
        <dbReference type="ARBA" id="ARBA00022989"/>
    </source>
</evidence>
<evidence type="ECO:0000256" key="1">
    <source>
        <dbReference type="ARBA" id="ARBA00003408"/>
    </source>
</evidence>
<feature type="transmembrane region" description="Helical" evidence="13">
    <location>
        <begin position="20"/>
        <end position="44"/>
    </location>
</feature>
<dbReference type="Proteomes" id="UP001597192">
    <property type="component" value="Unassembled WGS sequence"/>
</dbReference>
<feature type="transmembrane region" description="Helical" evidence="13">
    <location>
        <begin position="418"/>
        <end position="440"/>
    </location>
</feature>
<dbReference type="Pfam" id="PF01554">
    <property type="entry name" value="MatE"/>
    <property type="match status" value="2"/>
</dbReference>
<evidence type="ECO:0000256" key="12">
    <source>
        <dbReference type="ARBA" id="ARBA00031636"/>
    </source>
</evidence>
<evidence type="ECO:0000256" key="2">
    <source>
        <dbReference type="ARBA" id="ARBA00004651"/>
    </source>
</evidence>
<keyword evidence="8 13" id="KW-0812">Transmembrane</keyword>
<feature type="transmembrane region" description="Helical" evidence="13">
    <location>
        <begin position="262"/>
        <end position="282"/>
    </location>
</feature>
<keyword evidence="7" id="KW-1003">Cell membrane</keyword>
<dbReference type="PIRSF" id="PIRSF006603">
    <property type="entry name" value="DinF"/>
    <property type="match status" value="1"/>
</dbReference>
<evidence type="ECO:0000313" key="14">
    <source>
        <dbReference type="EMBL" id="MFD1432254.1"/>
    </source>
</evidence>
<comment type="similarity">
    <text evidence="3">Belongs to the multi antimicrobial extrusion (MATE) (TC 2.A.66.1) family.</text>
</comment>
<feature type="transmembrane region" description="Helical" evidence="13">
    <location>
        <begin position="322"/>
        <end position="342"/>
    </location>
</feature>
<evidence type="ECO:0000256" key="3">
    <source>
        <dbReference type="ARBA" id="ARBA00010199"/>
    </source>
</evidence>
<feature type="transmembrane region" description="Helical" evidence="13">
    <location>
        <begin position="96"/>
        <end position="117"/>
    </location>
</feature>
<comment type="subcellular location">
    <subcellularLocation>
        <location evidence="2">Cell membrane</location>
        <topology evidence="2">Multi-pass membrane protein</topology>
    </subcellularLocation>
</comment>
<evidence type="ECO:0000256" key="5">
    <source>
        <dbReference type="ARBA" id="ARBA00022448"/>
    </source>
</evidence>
<dbReference type="RefSeq" id="WP_125697032.1">
    <property type="nucleotide sequence ID" value="NZ_JBHTOG010000030.1"/>
</dbReference>
<accession>A0ABW4CMU4</accession>
<keyword evidence="10" id="KW-0406">Ion transport</keyword>
<evidence type="ECO:0000313" key="15">
    <source>
        <dbReference type="Proteomes" id="UP001597192"/>
    </source>
</evidence>
<feature type="transmembrane region" description="Helical" evidence="13">
    <location>
        <begin position="239"/>
        <end position="256"/>
    </location>
</feature>
<dbReference type="InterPro" id="IPR002528">
    <property type="entry name" value="MATE_fam"/>
</dbReference>
<keyword evidence="5" id="KW-0813">Transport</keyword>
<gene>
    <name evidence="14" type="ORF">ACFQ47_06095</name>
</gene>
<proteinExistence type="inferred from homology"/>
<evidence type="ECO:0000256" key="6">
    <source>
        <dbReference type="ARBA" id="ARBA00022449"/>
    </source>
</evidence>
<evidence type="ECO:0000256" key="7">
    <source>
        <dbReference type="ARBA" id="ARBA00022475"/>
    </source>
</evidence>
<dbReference type="InterPro" id="IPR050222">
    <property type="entry name" value="MATE_MdtK"/>
</dbReference>
<keyword evidence="9 13" id="KW-1133">Transmembrane helix</keyword>
<evidence type="ECO:0000256" key="10">
    <source>
        <dbReference type="ARBA" id="ARBA00023065"/>
    </source>
</evidence>
<evidence type="ECO:0000256" key="13">
    <source>
        <dbReference type="SAM" id="Phobius"/>
    </source>
</evidence>
<evidence type="ECO:0000256" key="8">
    <source>
        <dbReference type="ARBA" id="ARBA00022692"/>
    </source>
</evidence>
<evidence type="ECO:0000256" key="4">
    <source>
        <dbReference type="ARBA" id="ARBA00020268"/>
    </source>
</evidence>
<dbReference type="InterPro" id="IPR048279">
    <property type="entry name" value="MdtK-like"/>
</dbReference>
<dbReference type="PANTHER" id="PTHR43298:SF2">
    <property type="entry name" value="FMN_FAD EXPORTER YEEO-RELATED"/>
    <property type="match status" value="1"/>
</dbReference>
<comment type="function">
    <text evidence="1">Multidrug efflux pump.</text>
</comment>